<dbReference type="SUPFAM" id="SSF46626">
    <property type="entry name" value="Cytochrome c"/>
    <property type="match status" value="1"/>
</dbReference>
<dbReference type="Gene3D" id="1.10.760.10">
    <property type="entry name" value="Cytochrome c-like domain"/>
    <property type="match status" value="1"/>
</dbReference>
<evidence type="ECO:0000313" key="1">
    <source>
        <dbReference type="EMBL" id="EMG21342.1"/>
    </source>
</evidence>
<protein>
    <submittedName>
        <fullName evidence="1">PF06537 domain protein</fullName>
    </submittedName>
</protein>
<gene>
    <name evidence="1" type="ORF">LEP1GSC150_3552</name>
</gene>
<dbReference type="EMBL" id="AFMD02000327">
    <property type="protein sequence ID" value="EMG21342.1"/>
    <property type="molecule type" value="Genomic_DNA"/>
</dbReference>
<comment type="caution">
    <text evidence="1">The sequence shown here is derived from an EMBL/GenBank/DDBJ whole genome shotgun (WGS) entry which is preliminary data.</text>
</comment>
<organism evidence="1 2">
    <name type="scientific">Leptospira interrogans serovar Copenhageni str. LT2050</name>
    <dbReference type="NCBI Taxonomy" id="1001598"/>
    <lineage>
        <taxon>Bacteria</taxon>
        <taxon>Pseudomonadati</taxon>
        <taxon>Spirochaetota</taxon>
        <taxon>Spirochaetia</taxon>
        <taxon>Leptospirales</taxon>
        <taxon>Leptospiraceae</taxon>
        <taxon>Leptospira</taxon>
    </lineage>
</organism>
<dbReference type="InterPro" id="IPR036909">
    <property type="entry name" value="Cyt_c-like_dom_sf"/>
</dbReference>
<reference evidence="1 2" key="1">
    <citation type="submission" date="2013-02" db="EMBL/GenBank/DDBJ databases">
        <authorList>
            <person name="Harkins D.M."/>
            <person name="Durkin A.S."/>
            <person name="Brinkac L.M."/>
            <person name="Haft D.H."/>
            <person name="Selengut J.D."/>
            <person name="Sanka R."/>
            <person name="DePew J."/>
            <person name="Purushe J."/>
            <person name="Tulsiani S.M."/>
            <person name="Graham G.C."/>
            <person name="Burns M.-A."/>
            <person name="Dohnt M.F."/>
            <person name="Smythe L.D."/>
            <person name="McKay D.B."/>
            <person name="Craig S.B."/>
            <person name="Vinetz J.M."/>
            <person name="Sutton G.G."/>
            <person name="Nierman W.C."/>
            <person name="Fouts D.E."/>
        </authorList>
    </citation>
    <scope>NUCLEOTIDE SEQUENCE [LARGE SCALE GENOMIC DNA]</scope>
    <source>
        <strain evidence="1 2">LT2050</strain>
    </source>
</reference>
<dbReference type="GO" id="GO:0009055">
    <property type="term" value="F:electron transfer activity"/>
    <property type="evidence" value="ECO:0007669"/>
    <property type="project" value="InterPro"/>
</dbReference>
<evidence type="ECO:0000313" key="2">
    <source>
        <dbReference type="Proteomes" id="UP000011778"/>
    </source>
</evidence>
<name>M3IL14_LEPIT</name>
<dbReference type="InterPro" id="IPR010538">
    <property type="entry name" value="DHOR"/>
</dbReference>
<sequence>MNGHTRYLHDGRARNLMEAILWHGGEAESSKDFILKLDVRDRAHLLNFLKSL</sequence>
<dbReference type="GO" id="GO:0020037">
    <property type="term" value="F:heme binding"/>
    <property type="evidence" value="ECO:0007669"/>
    <property type="project" value="InterPro"/>
</dbReference>
<dbReference type="AlphaFoldDB" id="M3IL14"/>
<proteinExistence type="predicted"/>
<dbReference type="Proteomes" id="UP000011778">
    <property type="component" value="Unassembled WGS sequence"/>
</dbReference>
<accession>M3IL14</accession>
<dbReference type="Pfam" id="PF06537">
    <property type="entry name" value="DHOR"/>
    <property type="match status" value="1"/>
</dbReference>